<keyword evidence="10" id="KW-1185">Reference proteome</keyword>
<dbReference type="FunFam" id="3.40.33.10:FF:000006">
    <property type="entry name" value="Putative pathogenesis-related protein 1"/>
    <property type="match status" value="1"/>
</dbReference>
<proteinExistence type="inferred from homology"/>
<evidence type="ECO:0000259" key="8">
    <source>
        <dbReference type="SMART" id="SM00198"/>
    </source>
</evidence>
<dbReference type="PRINTS" id="PR00838">
    <property type="entry name" value="V5ALLERGEN"/>
</dbReference>
<dbReference type="PANTHER" id="PTHR10334">
    <property type="entry name" value="CYSTEINE-RICH SECRETORY PROTEIN-RELATED"/>
    <property type="match status" value="1"/>
</dbReference>
<evidence type="ECO:0000256" key="4">
    <source>
        <dbReference type="ARBA" id="ARBA00022821"/>
    </source>
</evidence>
<reference evidence="9" key="1">
    <citation type="journal article" date="2023" name="bioRxiv">
        <title>Improved chromosome-level genome assembly for marigold (Tagetes erecta).</title>
        <authorList>
            <person name="Jiang F."/>
            <person name="Yuan L."/>
            <person name="Wang S."/>
            <person name="Wang H."/>
            <person name="Xu D."/>
            <person name="Wang A."/>
            <person name="Fan W."/>
        </authorList>
    </citation>
    <scope>NUCLEOTIDE SEQUENCE</scope>
    <source>
        <strain evidence="9">WSJ</strain>
        <tissue evidence="9">Leaf</tissue>
    </source>
</reference>
<keyword evidence="6" id="KW-0568">Pathogenesis-related protein</keyword>
<dbReference type="InterPro" id="IPR035940">
    <property type="entry name" value="CAP_sf"/>
</dbReference>
<comment type="function">
    <text evidence="1">Probably involved in the defense reaction of plants against pathogens.</text>
</comment>
<keyword evidence="3 7" id="KW-0732">Signal</keyword>
<evidence type="ECO:0000313" key="9">
    <source>
        <dbReference type="EMBL" id="KAK1441557.1"/>
    </source>
</evidence>
<sequence>MRSFKLQYALLCFIILAIFRSTLAQNSPQDFVAAHNAARAQVGVGNIAWNPTLATYAQNYANQRIGDCNLIHSDGPYGENLAKGSGEFTGTSAVNLWVSEKASYDHATNTCAAGKVCGHYTQVVWRNSVQLGCARVRCVNGEWFITCNYNPPGNYANQSPY</sequence>
<dbReference type="InterPro" id="IPR001283">
    <property type="entry name" value="CRISP-related"/>
</dbReference>
<feature type="domain" description="SCP" evidence="8">
    <location>
        <begin position="26"/>
        <end position="157"/>
    </location>
</feature>
<comment type="similarity">
    <text evidence="2">Belongs to the CRISP family.</text>
</comment>
<dbReference type="PROSITE" id="PS01009">
    <property type="entry name" value="CRISP_1"/>
    <property type="match status" value="1"/>
</dbReference>
<dbReference type="EMBL" id="JAUHHV010000001">
    <property type="protein sequence ID" value="KAK1441557.1"/>
    <property type="molecule type" value="Genomic_DNA"/>
</dbReference>
<gene>
    <name evidence="9" type="ORF">QVD17_07555</name>
</gene>
<dbReference type="InterPro" id="IPR018244">
    <property type="entry name" value="Allrgn_V5/Tpx1_CS"/>
</dbReference>
<dbReference type="Gene3D" id="3.40.33.10">
    <property type="entry name" value="CAP"/>
    <property type="match status" value="1"/>
</dbReference>
<evidence type="ECO:0000256" key="5">
    <source>
        <dbReference type="ARBA" id="ARBA00023157"/>
    </source>
</evidence>
<dbReference type="AlphaFoldDB" id="A0AAD8PCX1"/>
<dbReference type="Pfam" id="PF00188">
    <property type="entry name" value="CAP"/>
    <property type="match status" value="1"/>
</dbReference>
<comment type="caution">
    <text evidence="9">The sequence shown here is derived from an EMBL/GenBank/DDBJ whole genome shotgun (WGS) entry which is preliminary data.</text>
</comment>
<dbReference type="PROSITE" id="PS01010">
    <property type="entry name" value="CRISP_2"/>
    <property type="match status" value="1"/>
</dbReference>
<dbReference type="GO" id="GO:0005576">
    <property type="term" value="C:extracellular region"/>
    <property type="evidence" value="ECO:0007669"/>
    <property type="project" value="InterPro"/>
</dbReference>
<accession>A0AAD8PCX1</accession>
<dbReference type="SUPFAM" id="SSF55797">
    <property type="entry name" value="PR-1-like"/>
    <property type="match status" value="1"/>
</dbReference>
<dbReference type="CDD" id="cd05381">
    <property type="entry name" value="CAP_PR-1"/>
    <property type="match status" value="1"/>
</dbReference>
<organism evidence="9 10">
    <name type="scientific">Tagetes erecta</name>
    <name type="common">African marigold</name>
    <dbReference type="NCBI Taxonomy" id="13708"/>
    <lineage>
        <taxon>Eukaryota</taxon>
        <taxon>Viridiplantae</taxon>
        <taxon>Streptophyta</taxon>
        <taxon>Embryophyta</taxon>
        <taxon>Tracheophyta</taxon>
        <taxon>Spermatophyta</taxon>
        <taxon>Magnoliopsida</taxon>
        <taxon>eudicotyledons</taxon>
        <taxon>Gunneridae</taxon>
        <taxon>Pentapetalae</taxon>
        <taxon>asterids</taxon>
        <taxon>campanulids</taxon>
        <taxon>Asterales</taxon>
        <taxon>Asteraceae</taxon>
        <taxon>Asteroideae</taxon>
        <taxon>Heliantheae alliance</taxon>
        <taxon>Tageteae</taxon>
        <taxon>Tagetes</taxon>
    </lineage>
</organism>
<dbReference type="SMART" id="SM00198">
    <property type="entry name" value="SCP"/>
    <property type="match status" value="1"/>
</dbReference>
<dbReference type="InterPro" id="IPR002413">
    <property type="entry name" value="V5_allergen-like"/>
</dbReference>
<dbReference type="GO" id="GO:0098542">
    <property type="term" value="P:defense response to other organism"/>
    <property type="evidence" value="ECO:0007669"/>
    <property type="project" value="UniProtKB-ARBA"/>
</dbReference>
<evidence type="ECO:0000313" key="10">
    <source>
        <dbReference type="Proteomes" id="UP001229421"/>
    </source>
</evidence>
<keyword evidence="4" id="KW-0611">Plant defense</keyword>
<protein>
    <recommendedName>
        <fullName evidence="8">SCP domain-containing protein</fullName>
    </recommendedName>
</protein>
<evidence type="ECO:0000256" key="6">
    <source>
        <dbReference type="ARBA" id="ARBA00023265"/>
    </source>
</evidence>
<dbReference type="InterPro" id="IPR014044">
    <property type="entry name" value="CAP_dom"/>
</dbReference>
<evidence type="ECO:0000256" key="2">
    <source>
        <dbReference type="ARBA" id="ARBA00009923"/>
    </source>
</evidence>
<dbReference type="PRINTS" id="PR00837">
    <property type="entry name" value="V5TPXLIKE"/>
</dbReference>
<feature type="signal peptide" evidence="7">
    <location>
        <begin position="1"/>
        <end position="24"/>
    </location>
</feature>
<feature type="chain" id="PRO_5042192251" description="SCP domain-containing protein" evidence="7">
    <location>
        <begin position="25"/>
        <end position="161"/>
    </location>
</feature>
<evidence type="ECO:0000256" key="3">
    <source>
        <dbReference type="ARBA" id="ARBA00022729"/>
    </source>
</evidence>
<evidence type="ECO:0000256" key="1">
    <source>
        <dbReference type="ARBA" id="ARBA00003143"/>
    </source>
</evidence>
<evidence type="ECO:0000256" key="7">
    <source>
        <dbReference type="SAM" id="SignalP"/>
    </source>
</evidence>
<keyword evidence="5" id="KW-1015">Disulfide bond</keyword>
<dbReference type="Proteomes" id="UP001229421">
    <property type="component" value="Unassembled WGS sequence"/>
</dbReference>
<name>A0AAD8PCX1_TARER</name>